<dbReference type="AlphaFoldDB" id="A0AAJ0LY51"/>
<keyword evidence="1" id="KW-0808">Transferase</keyword>
<keyword evidence="4" id="KW-1185">Reference proteome</keyword>
<comment type="caution">
    <text evidence="3">The sequence shown here is derived from an EMBL/GenBank/DDBJ whole genome shotgun (WGS) entry which is preliminary data.</text>
</comment>
<dbReference type="Proteomes" id="UP001273166">
    <property type="component" value="Unassembled WGS sequence"/>
</dbReference>
<dbReference type="EMBL" id="JAUDZG010000008">
    <property type="protein sequence ID" value="KAK3301908.1"/>
    <property type="molecule type" value="Genomic_DNA"/>
</dbReference>
<dbReference type="RefSeq" id="XP_062717688.1">
    <property type="nucleotide sequence ID" value="XM_062870626.1"/>
</dbReference>
<dbReference type="Gene3D" id="3.30.559.10">
    <property type="entry name" value="Chloramphenicol acetyltransferase-like domain"/>
    <property type="match status" value="2"/>
</dbReference>
<evidence type="ECO:0000256" key="1">
    <source>
        <dbReference type="ARBA" id="ARBA00022679"/>
    </source>
</evidence>
<dbReference type="GeneID" id="87889455"/>
<protein>
    <recommendedName>
        <fullName evidence="2">Trichothecene 3-O-acetyltransferase-like N-terminal domain-containing protein</fullName>
    </recommendedName>
</protein>
<reference evidence="3" key="1">
    <citation type="journal article" date="2023" name="Mol. Phylogenet. Evol.">
        <title>Genome-scale phylogeny and comparative genomics of the fungal order Sordariales.</title>
        <authorList>
            <person name="Hensen N."/>
            <person name="Bonometti L."/>
            <person name="Westerberg I."/>
            <person name="Brannstrom I.O."/>
            <person name="Guillou S."/>
            <person name="Cros-Aarteil S."/>
            <person name="Calhoun S."/>
            <person name="Haridas S."/>
            <person name="Kuo A."/>
            <person name="Mondo S."/>
            <person name="Pangilinan J."/>
            <person name="Riley R."/>
            <person name="LaButti K."/>
            <person name="Andreopoulos B."/>
            <person name="Lipzen A."/>
            <person name="Chen C."/>
            <person name="Yan M."/>
            <person name="Daum C."/>
            <person name="Ng V."/>
            <person name="Clum A."/>
            <person name="Steindorff A."/>
            <person name="Ohm R.A."/>
            <person name="Martin F."/>
            <person name="Silar P."/>
            <person name="Natvig D.O."/>
            <person name="Lalanne C."/>
            <person name="Gautier V."/>
            <person name="Ament-Velasquez S.L."/>
            <person name="Kruys A."/>
            <person name="Hutchinson M.I."/>
            <person name="Powell A.J."/>
            <person name="Barry K."/>
            <person name="Miller A.N."/>
            <person name="Grigoriev I.V."/>
            <person name="Debuchy R."/>
            <person name="Gladieux P."/>
            <person name="Hiltunen Thoren M."/>
            <person name="Johannesson H."/>
        </authorList>
    </citation>
    <scope>NUCLEOTIDE SEQUENCE</scope>
    <source>
        <strain evidence="3">CBS 333.67</strain>
    </source>
</reference>
<dbReference type="InterPro" id="IPR050317">
    <property type="entry name" value="Plant_Fungal_Acyltransferase"/>
</dbReference>
<evidence type="ECO:0000313" key="4">
    <source>
        <dbReference type="Proteomes" id="UP001273166"/>
    </source>
</evidence>
<organism evidence="3 4">
    <name type="scientific">Chaetomium strumarium</name>
    <dbReference type="NCBI Taxonomy" id="1170767"/>
    <lineage>
        <taxon>Eukaryota</taxon>
        <taxon>Fungi</taxon>
        <taxon>Dikarya</taxon>
        <taxon>Ascomycota</taxon>
        <taxon>Pezizomycotina</taxon>
        <taxon>Sordariomycetes</taxon>
        <taxon>Sordariomycetidae</taxon>
        <taxon>Sordariales</taxon>
        <taxon>Chaetomiaceae</taxon>
        <taxon>Chaetomium</taxon>
    </lineage>
</organism>
<dbReference type="InterPro" id="IPR023213">
    <property type="entry name" value="CAT-like_dom_sf"/>
</dbReference>
<dbReference type="GO" id="GO:0016747">
    <property type="term" value="F:acyltransferase activity, transferring groups other than amino-acyl groups"/>
    <property type="evidence" value="ECO:0007669"/>
    <property type="project" value="TreeGrafter"/>
</dbReference>
<dbReference type="Pfam" id="PF22664">
    <property type="entry name" value="TRI-like_N"/>
    <property type="match status" value="1"/>
</dbReference>
<feature type="domain" description="Trichothecene 3-O-acetyltransferase-like N-terminal" evidence="2">
    <location>
        <begin position="25"/>
        <end position="168"/>
    </location>
</feature>
<dbReference type="PANTHER" id="PTHR31642:SF310">
    <property type="entry name" value="FATTY ALCOHOL:CAFFEOYL-COA ACYLTRANSFERASE"/>
    <property type="match status" value="1"/>
</dbReference>
<accession>A0AAJ0LY51</accession>
<gene>
    <name evidence="3" type="ORF">B0T15DRAFT_563624</name>
</gene>
<proteinExistence type="predicted"/>
<sequence>MDDISEDATILALSPLDNLMVPCWVKLLFYFPLPVDASVSETYELLRKGLSMAVTDMPICGGTVHFRPQDRPGWKPNQLEVRIPKAVGKNGMFPLDLKDLRDQLSYEDLRKAGFDPEHIDTELLMTRSCNTNLAAGIEAVAAQANFVKGGCLLGLAVWHNVADAHGTYIFARAWASHCRKLQTEPGYEAAWKANFAGTGAGNGRDDRTVLAEMWEQGGKPGAATDRQWSILGLFPPSVPDAPRLNDVLAALMSGAYGEMKKVRSAVFSVPESSLEQLRRDAAVSAKTTITSLEALHALLWRCTMKARYPLPADNNKEEPSIYQIALDGRTLPLTTVLGPSGVEALGALAETLHATLDGISRADLLAAFGAAHDLDGYANLAYSLAGVAGASMIVVPQDYISLPTLDFGPAIGTPVCERPPGDEWNGLFRRTVILPAASGKGLEVLVSLYEEEMQNLKADGEFVRYAKVSSG</sequence>
<evidence type="ECO:0000259" key="2">
    <source>
        <dbReference type="Pfam" id="PF22664"/>
    </source>
</evidence>
<evidence type="ECO:0000313" key="3">
    <source>
        <dbReference type="EMBL" id="KAK3301908.1"/>
    </source>
</evidence>
<reference evidence="3" key="2">
    <citation type="submission" date="2023-06" db="EMBL/GenBank/DDBJ databases">
        <authorList>
            <consortium name="Lawrence Berkeley National Laboratory"/>
            <person name="Mondo S.J."/>
            <person name="Hensen N."/>
            <person name="Bonometti L."/>
            <person name="Westerberg I."/>
            <person name="Brannstrom I.O."/>
            <person name="Guillou S."/>
            <person name="Cros-Aarteil S."/>
            <person name="Calhoun S."/>
            <person name="Haridas S."/>
            <person name="Kuo A."/>
            <person name="Pangilinan J."/>
            <person name="Riley R."/>
            <person name="Labutti K."/>
            <person name="Andreopoulos B."/>
            <person name="Lipzen A."/>
            <person name="Chen C."/>
            <person name="Yanf M."/>
            <person name="Daum C."/>
            <person name="Ng V."/>
            <person name="Clum A."/>
            <person name="Steindorff A."/>
            <person name="Ohm R."/>
            <person name="Martin F."/>
            <person name="Silar P."/>
            <person name="Natvig D."/>
            <person name="Lalanne C."/>
            <person name="Gautier V."/>
            <person name="Ament-Velasquez S.L."/>
            <person name="Kruys A."/>
            <person name="Hutchinson M.I."/>
            <person name="Powell A.J."/>
            <person name="Barry K."/>
            <person name="Miller A.N."/>
            <person name="Grigoriev I.V."/>
            <person name="Debuchy R."/>
            <person name="Gladieux P."/>
            <person name="Thoren M.H."/>
            <person name="Johannesson H."/>
        </authorList>
    </citation>
    <scope>NUCLEOTIDE SEQUENCE</scope>
    <source>
        <strain evidence="3">CBS 333.67</strain>
    </source>
</reference>
<name>A0AAJ0LY51_9PEZI</name>
<dbReference type="PANTHER" id="PTHR31642">
    <property type="entry name" value="TRICHOTHECENE 3-O-ACETYLTRANSFERASE"/>
    <property type="match status" value="1"/>
</dbReference>
<dbReference type="InterPro" id="IPR054710">
    <property type="entry name" value="Tri101-like_N"/>
</dbReference>